<protein>
    <submittedName>
        <fullName evidence="1">Uncharacterized protein</fullName>
    </submittedName>
</protein>
<gene>
    <name evidence="1" type="ORF">DW703_11535</name>
</gene>
<sequence>MLDRNIDKVERIIELISNSGKKEQFRVGDVVDINYRKPFDPRGVGYNGDAGLTGRIADIKDTVIYVDAGTLFHSNIVAITLDTVLYVAKAEHEHIEDMRRA</sequence>
<dbReference type="Proteomes" id="UP000283501">
    <property type="component" value="Unassembled WGS sequence"/>
</dbReference>
<dbReference type="RefSeq" id="WP_118141574.1">
    <property type="nucleotide sequence ID" value="NZ_QSKY01000017.1"/>
</dbReference>
<comment type="caution">
    <text evidence="1">The sequence shown here is derived from an EMBL/GenBank/DDBJ whole genome shotgun (WGS) entry which is preliminary data.</text>
</comment>
<dbReference type="EMBL" id="QSKY01000017">
    <property type="protein sequence ID" value="RHF02463.1"/>
    <property type="molecule type" value="Genomic_DNA"/>
</dbReference>
<reference evidence="1 2" key="1">
    <citation type="submission" date="2018-08" db="EMBL/GenBank/DDBJ databases">
        <title>A genome reference for cultivated species of the human gut microbiota.</title>
        <authorList>
            <person name="Zou Y."/>
            <person name="Xue W."/>
            <person name="Luo G."/>
        </authorList>
    </citation>
    <scope>NUCLEOTIDE SEQUENCE [LARGE SCALE GENOMIC DNA]</scope>
    <source>
        <strain evidence="1 2">AM26-2LB</strain>
    </source>
</reference>
<dbReference type="AlphaFoldDB" id="A0A414M258"/>
<accession>A0A414M258</accession>
<proteinExistence type="predicted"/>
<organism evidence="1 2">
    <name type="scientific">Agathobacter rectalis</name>
    <dbReference type="NCBI Taxonomy" id="39491"/>
    <lineage>
        <taxon>Bacteria</taxon>
        <taxon>Bacillati</taxon>
        <taxon>Bacillota</taxon>
        <taxon>Clostridia</taxon>
        <taxon>Lachnospirales</taxon>
        <taxon>Lachnospiraceae</taxon>
        <taxon>Agathobacter</taxon>
    </lineage>
</organism>
<evidence type="ECO:0000313" key="1">
    <source>
        <dbReference type="EMBL" id="RHF02463.1"/>
    </source>
</evidence>
<evidence type="ECO:0000313" key="2">
    <source>
        <dbReference type="Proteomes" id="UP000283501"/>
    </source>
</evidence>
<name>A0A414M258_9FIRM</name>